<dbReference type="GO" id="GO:0016817">
    <property type="term" value="F:hydrolase activity, acting on acid anhydrides"/>
    <property type="evidence" value="ECO:0007669"/>
    <property type="project" value="InterPro"/>
</dbReference>
<dbReference type="EMBL" id="AXCJ01000008">
    <property type="protein sequence ID" value="ETO91268.1"/>
    <property type="molecule type" value="Genomic_DNA"/>
</dbReference>
<feature type="domain" description="Primase C-terminal 2" evidence="1">
    <location>
        <begin position="8"/>
        <end position="55"/>
    </location>
</feature>
<evidence type="ECO:0000259" key="1">
    <source>
        <dbReference type="Pfam" id="PF08707"/>
    </source>
</evidence>
<dbReference type="InterPro" id="IPR014819">
    <property type="entry name" value="PriCT_2"/>
</dbReference>
<dbReference type="STRING" id="1401685.P857_763"/>
<gene>
    <name evidence="2" type="ORF">P857_763</name>
</gene>
<dbReference type="AlphaFoldDB" id="W2V1G4"/>
<dbReference type="InterPro" id="IPR025048">
    <property type="entry name" value="DUF3987"/>
</dbReference>
<accession>W2V1G4</accession>
<keyword evidence="3" id="KW-1185">Reference proteome</keyword>
<protein>
    <recommendedName>
        <fullName evidence="1">Primase C-terminal 2 domain-containing protein</fullName>
    </recommendedName>
</protein>
<dbReference type="Pfam" id="PF08707">
    <property type="entry name" value="PriCT_2"/>
    <property type="match status" value="1"/>
</dbReference>
<organism evidence="2 3">
    <name type="scientific">Candidatus Xenolissoclinum pacificiensis L6</name>
    <dbReference type="NCBI Taxonomy" id="1401685"/>
    <lineage>
        <taxon>Bacteria</taxon>
        <taxon>Pseudomonadati</taxon>
        <taxon>Pseudomonadota</taxon>
        <taxon>Alphaproteobacteria</taxon>
        <taxon>Rickettsiales</taxon>
        <taxon>Anaplasmataceae</taxon>
        <taxon>Candidatus Xenolissoclinum</taxon>
    </lineage>
</organism>
<name>W2V1G4_9RICK</name>
<comment type="caution">
    <text evidence="2">The sequence shown here is derived from an EMBL/GenBank/DDBJ whole genome shotgun (WGS) entry which is preliminary data.</text>
</comment>
<feature type="non-terminal residue" evidence="2">
    <location>
        <position position="1"/>
    </location>
</feature>
<dbReference type="Pfam" id="PF13148">
    <property type="entry name" value="DUF3987"/>
    <property type="match status" value="1"/>
</dbReference>
<dbReference type="Proteomes" id="UP000018951">
    <property type="component" value="Unassembled WGS sequence"/>
</dbReference>
<sequence>LHNWDPIEGFELWDNWSKQDKESYAKNKENYTTQEKWQTFKSNNIQNKLTIGTLIRKVKMIRERKNWKELIPVNNPFNHPKIRTDSLPNKLQDYAKSLARMAEVDETVITMGLFGIISTILSSHYYVSPKPDWRESVNLYTIIALPSANNKTLILRNISQPLKDWEKAKSTEKDLIIEKQKEKLKIWNLQLEYKRKQICKSKTLDEKNHLEREIDRLIDSKPEVDHKIKLFGNNFTSESLLQDLYEQKGKLSLIADEGGLFETLFGLYTGGKTNFDIVLKGIDGGTEKMKRKSCEFHIPEIYLSMVLLVQPAIITKLHNRSSTQGVGLEERFIYLLPKILLGHRKLDDYSIPIGLKLNYDRLCQDLLDIVYSLDEPIKLLLSDTAKSEFYKFRADIEKELGPGGSLSNILGWGGKLCGYVLRFAGLIHVVDNYPIRNQEDNTTISLETMQKAIEIGNILIEHAVYAFGFNTSASKTTDRVVVWLKKILSSSRDRFTQTDLYKEFRIPAKDIKPDLDLLIECNYIKIANYKNDHAKKDTTVYLINPKLKDFK</sequence>
<reference evidence="2 3" key="1">
    <citation type="journal article" date="2013" name="PLoS ONE">
        <title>Bacterial endosymbiosis in a chordate host: long-term co-evolution and conservation of secondary metabolism.</title>
        <authorList>
            <person name="Kwan J.C."/>
            <person name="Schmidt E.W."/>
        </authorList>
    </citation>
    <scope>NUCLEOTIDE SEQUENCE [LARGE SCALE GENOMIC DNA]</scope>
    <source>
        <strain evidence="3">L6</strain>
    </source>
</reference>
<evidence type="ECO:0000313" key="3">
    <source>
        <dbReference type="Proteomes" id="UP000018951"/>
    </source>
</evidence>
<proteinExistence type="predicted"/>
<evidence type="ECO:0000313" key="2">
    <source>
        <dbReference type="EMBL" id="ETO91268.1"/>
    </source>
</evidence>